<dbReference type="EMBL" id="JAINDJ010000002">
    <property type="protein sequence ID" value="KAG9457046.1"/>
    <property type="molecule type" value="Genomic_DNA"/>
</dbReference>
<dbReference type="GO" id="GO:0016788">
    <property type="term" value="F:hydrolase activity, acting on ester bonds"/>
    <property type="evidence" value="ECO:0007669"/>
    <property type="project" value="InterPro"/>
</dbReference>
<evidence type="ECO:0000256" key="6">
    <source>
        <dbReference type="ARBA" id="ARBA00022963"/>
    </source>
</evidence>
<dbReference type="AlphaFoldDB" id="A0AAV7FAF4"/>
<dbReference type="PANTHER" id="PTHR45650">
    <property type="entry name" value="GDSL-LIKE LIPASE/ACYLHYDROLASE-RELATED"/>
    <property type="match status" value="1"/>
</dbReference>
<keyword evidence="10" id="KW-1185">Reference proteome</keyword>
<dbReference type="PANTHER" id="PTHR45650:SF8">
    <property type="entry name" value="GDSL ESTERASE_LIPASE"/>
    <property type="match status" value="1"/>
</dbReference>
<dbReference type="Pfam" id="PF00657">
    <property type="entry name" value="Lipase_GDSL"/>
    <property type="match status" value="1"/>
</dbReference>
<feature type="chain" id="PRO_5043888280" description="GDSL esterase/lipase" evidence="8">
    <location>
        <begin position="28"/>
        <end position="143"/>
    </location>
</feature>
<evidence type="ECO:0000256" key="2">
    <source>
        <dbReference type="ARBA" id="ARBA00008668"/>
    </source>
</evidence>
<evidence type="ECO:0008006" key="11">
    <source>
        <dbReference type="Google" id="ProtNLM"/>
    </source>
</evidence>
<reference evidence="9 10" key="1">
    <citation type="submission" date="2021-07" db="EMBL/GenBank/DDBJ databases">
        <title>The Aristolochia fimbriata genome: insights into angiosperm evolution, floral development and chemical biosynthesis.</title>
        <authorList>
            <person name="Jiao Y."/>
        </authorList>
    </citation>
    <scope>NUCLEOTIDE SEQUENCE [LARGE SCALE GENOMIC DNA]</scope>
    <source>
        <strain evidence="9">IBCAS-2021</strain>
        <tissue evidence="9">Leaf</tissue>
    </source>
</reference>
<evidence type="ECO:0000256" key="7">
    <source>
        <dbReference type="ARBA" id="ARBA00023098"/>
    </source>
</evidence>
<keyword evidence="5" id="KW-0378">Hydrolase</keyword>
<name>A0AAV7FAF4_ARIFI</name>
<evidence type="ECO:0000256" key="4">
    <source>
        <dbReference type="ARBA" id="ARBA00022729"/>
    </source>
</evidence>
<comment type="caution">
    <text evidence="9">The sequence shown here is derived from an EMBL/GenBank/DDBJ whole genome shotgun (WGS) entry which is preliminary data.</text>
</comment>
<sequence>MEKVNYIILQVVAIVMLLQNCSQLASAAQVPAMWVFGDSIVDDGNNNYLSSLAKANYRPYGVDFFQGPTGRFTNGKTVADFLGQLLGLPYIPAFSDPGSRGQGILRGVNYASAAAGILEETGRNYVSAPLIEDVAGSEWTQGR</sequence>
<evidence type="ECO:0000256" key="3">
    <source>
        <dbReference type="ARBA" id="ARBA00022525"/>
    </source>
</evidence>
<feature type="signal peptide" evidence="8">
    <location>
        <begin position="1"/>
        <end position="27"/>
    </location>
</feature>
<dbReference type="Proteomes" id="UP000825729">
    <property type="component" value="Unassembled WGS sequence"/>
</dbReference>
<keyword evidence="6" id="KW-0442">Lipid degradation</keyword>
<comment type="similarity">
    <text evidence="2">Belongs to the 'GDSL' lipolytic enzyme family.</text>
</comment>
<evidence type="ECO:0000256" key="1">
    <source>
        <dbReference type="ARBA" id="ARBA00004613"/>
    </source>
</evidence>
<proteinExistence type="inferred from homology"/>
<dbReference type="InterPro" id="IPR051238">
    <property type="entry name" value="GDSL_esterase/lipase"/>
</dbReference>
<dbReference type="GO" id="GO:0005576">
    <property type="term" value="C:extracellular region"/>
    <property type="evidence" value="ECO:0007669"/>
    <property type="project" value="UniProtKB-SubCell"/>
</dbReference>
<keyword evidence="3" id="KW-0964">Secreted</keyword>
<evidence type="ECO:0000256" key="8">
    <source>
        <dbReference type="SAM" id="SignalP"/>
    </source>
</evidence>
<gene>
    <name evidence="9" type="ORF">H6P81_001554</name>
</gene>
<keyword evidence="7" id="KW-0443">Lipid metabolism</keyword>
<dbReference type="GO" id="GO:0016042">
    <property type="term" value="P:lipid catabolic process"/>
    <property type="evidence" value="ECO:0007669"/>
    <property type="project" value="UniProtKB-KW"/>
</dbReference>
<evidence type="ECO:0000313" key="9">
    <source>
        <dbReference type="EMBL" id="KAG9457046.1"/>
    </source>
</evidence>
<organism evidence="9 10">
    <name type="scientific">Aristolochia fimbriata</name>
    <name type="common">White veined hardy Dutchman's pipe vine</name>
    <dbReference type="NCBI Taxonomy" id="158543"/>
    <lineage>
        <taxon>Eukaryota</taxon>
        <taxon>Viridiplantae</taxon>
        <taxon>Streptophyta</taxon>
        <taxon>Embryophyta</taxon>
        <taxon>Tracheophyta</taxon>
        <taxon>Spermatophyta</taxon>
        <taxon>Magnoliopsida</taxon>
        <taxon>Magnoliidae</taxon>
        <taxon>Piperales</taxon>
        <taxon>Aristolochiaceae</taxon>
        <taxon>Aristolochia</taxon>
    </lineage>
</organism>
<dbReference type="InterPro" id="IPR036514">
    <property type="entry name" value="SGNH_hydro_sf"/>
</dbReference>
<evidence type="ECO:0000256" key="5">
    <source>
        <dbReference type="ARBA" id="ARBA00022801"/>
    </source>
</evidence>
<dbReference type="InterPro" id="IPR001087">
    <property type="entry name" value="GDSL"/>
</dbReference>
<comment type="subcellular location">
    <subcellularLocation>
        <location evidence="1">Secreted</location>
    </subcellularLocation>
</comment>
<accession>A0AAV7FAF4</accession>
<protein>
    <recommendedName>
        <fullName evidence="11">GDSL esterase/lipase</fullName>
    </recommendedName>
</protein>
<evidence type="ECO:0000313" key="10">
    <source>
        <dbReference type="Proteomes" id="UP000825729"/>
    </source>
</evidence>
<keyword evidence="4 8" id="KW-0732">Signal</keyword>
<dbReference type="Gene3D" id="3.40.50.1110">
    <property type="entry name" value="SGNH hydrolase"/>
    <property type="match status" value="1"/>
</dbReference>